<evidence type="ECO:0000313" key="2">
    <source>
        <dbReference type="EMBL" id="MBE6061570.1"/>
    </source>
</evidence>
<dbReference type="EMBL" id="SVCM01000183">
    <property type="protein sequence ID" value="MBE6061570.1"/>
    <property type="molecule type" value="Genomic_DNA"/>
</dbReference>
<evidence type="ECO:0000256" key="1">
    <source>
        <dbReference type="SAM" id="Coils"/>
    </source>
</evidence>
<dbReference type="AlphaFoldDB" id="A0A927WE88"/>
<keyword evidence="1" id="KW-0175">Coiled coil</keyword>
<name>A0A927WE88_9CLOT</name>
<proteinExistence type="predicted"/>
<sequence>MGCFLCKIKKKRKKQKKRNNKYISIEERLKADEEKEKREEREEEIREREELTREILEEYILNIIEDEVDKMGGIKGLDGETISDILSYYIANDPRFQLKLQRELRRKERR</sequence>
<organism evidence="2 3">
    <name type="scientific">Clostridium sulfidigenes</name>
    <dbReference type="NCBI Taxonomy" id="318464"/>
    <lineage>
        <taxon>Bacteria</taxon>
        <taxon>Bacillati</taxon>
        <taxon>Bacillota</taxon>
        <taxon>Clostridia</taxon>
        <taxon>Eubacteriales</taxon>
        <taxon>Clostridiaceae</taxon>
        <taxon>Clostridium</taxon>
    </lineage>
</organism>
<reference evidence="2" key="1">
    <citation type="submission" date="2019-04" db="EMBL/GenBank/DDBJ databases">
        <title>Evolution of Biomass-Degrading Anaerobic Consortia Revealed by Metagenomics.</title>
        <authorList>
            <person name="Peng X."/>
        </authorList>
    </citation>
    <scope>NUCLEOTIDE SEQUENCE</scope>
    <source>
        <strain evidence="2">SIG254</strain>
    </source>
</reference>
<feature type="coiled-coil region" evidence="1">
    <location>
        <begin position="22"/>
        <end position="54"/>
    </location>
</feature>
<dbReference type="Proteomes" id="UP000768462">
    <property type="component" value="Unassembled WGS sequence"/>
</dbReference>
<protein>
    <submittedName>
        <fullName evidence="2">Uncharacterized protein</fullName>
    </submittedName>
</protein>
<accession>A0A927WE88</accession>
<evidence type="ECO:0000313" key="3">
    <source>
        <dbReference type="Proteomes" id="UP000768462"/>
    </source>
</evidence>
<comment type="caution">
    <text evidence="2">The sequence shown here is derived from an EMBL/GenBank/DDBJ whole genome shotgun (WGS) entry which is preliminary data.</text>
</comment>
<gene>
    <name evidence="2" type="ORF">E7215_15610</name>
</gene>